<keyword evidence="9" id="KW-1185">Reference proteome</keyword>
<dbReference type="EMBL" id="JBCGDO010000011">
    <property type="protein sequence ID" value="MEM0542860.1"/>
    <property type="molecule type" value="Genomic_DNA"/>
</dbReference>
<keyword evidence="3" id="KW-0479">Metal-binding</keyword>
<evidence type="ECO:0000256" key="6">
    <source>
        <dbReference type="ARBA" id="ARBA00023049"/>
    </source>
</evidence>
<accession>A0ABU9N5G0</accession>
<dbReference type="CDD" id="cd07324">
    <property type="entry name" value="M48C_Oma1-like"/>
    <property type="match status" value="1"/>
</dbReference>
<dbReference type="PANTHER" id="PTHR22726:SF1">
    <property type="entry name" value="METALLOENDOPEPTIDASE OMA1, MITOCHONDRIAL"/>
    <property type="match status" value="1"/>
</dbReference>
<comment type="cofactor">
    <cofactor evidence="1">
        <name>Zn(2+)</name>
        <dbReference type="ChEBI" id="CHEBI:29105"/>
    </cofactor>
</comment>
<evidence type="ECO:0000256" key="1">
    <source>
        <dbReference type="ARBA" id="ARBA00001947"/>
    </source>
</evidence>
<evidence type="ECO:0000256" key="4">
    <source>
        <dbReference type="ARBA" id="ARBA00022801"/>
    </source>
</evidence>
<evidence type="ECO:0000313" key="9">
    <source>
        <dbReference type="Proteomes" id="UP001460072"/>
    </source>
</evidence>
<keyword evidence="2" id="KW-0645">Protease</keyword>
<evidence type="ECO:0000259" key="7">
    <source>
        <dbReference type="Pfam" id="PF01435"/>
    </source>
</evidence>
<organism evidence="8 9">
    <name type="scientific">Flavobacterium aureirubrum</name>
    <dbReference type="NCBI Taxonomy" id="3133147"/>
    <lineage>
        <taxon>Bacteria</taxon>
        <taxon>Pseudomonadati</taxon>
        <taxon>Bacteroidota</taxon>
        <taxon>Flavobacteriia</taxon>
        <taxon>Flavobacteriales</taxon>
        <taxon>Flavobacteriaceae</taxon>
        <taxon>Flavobacterium</taxon>
    </lineage>
</organism>
<dbReference type="Pfam" id="PF01435">
    <property type="entry name" value="Peptidase_M48"/>
    <property type="match status" value="1"/>
</dbReference>
<comment type="caution">
    <text evidence="8">The sequence shown here is derived from an EMBL/GenBank/DDBJ whole genome shotgun (WGS) entry which is preliminary data.</text>
</comment>
<keyword evidence="6" id="KW-0482">Metalloprotease</keyword>
<keyword evidence="4" id="KW-0378">Hydrolase</keyword>
<evidence type="ECO:0000256" key="3">
    <source>
        <dbReference type="ARBA" id="ARBA00022723"/>
    </source>
</evidence>
<protein>
    <submittedName>
        <fullName evidence="8">M48 family metallopeptidase</fullName>
    </submittedName>
</protein>
<dbReference type="InterPro" id="IPR001915">
    <property type="entry name" value="Peptidase_M48"/>
</dbReference>
<gene>
    <name evidence="8" type="ORF">WFZ85_09525</name>
</gene>
<dbReference type="RefSeq" id="WP_342696062.1">
    <property type="nucleotide sequence ID" value="NZ_JBCGDO010000011.1"/>
</dbReference>
<evidence type="ECO:0000256" key="5">
    <source>
        <dbReference type="ARBA" id="ARBA00022833"/>
    </source>
</evidence>
<dbReference type="InterPro" id="IPR051156">
    <property type="entry name" value="Mito/Outer_Membr_Metalloprot"/>
</dbReference>
<dbReference type="Gene3D" id="3.30.2010.10">
    <property type="entry name" value="Metalloproteases ('zincins'), catalytic domain"/>
    <property type="match status" value="1"/>
</dbReference>
<keyword evidence="5" id="KW-0862">Zinc</keyword>
<sequence>MRFFCCILFFYLTSIGHSQILKLDYSPSNKDSLVKYVADISEKKIKKLAPKTKEDIKKIILERKTEFIKNLNDSSFIFNKQISNYLTSILNEIYVSNRNIDKNDFYFFIDKSPIPNAACYGNGIFTVNLGLFNFVNSDDELAFILCHEIAHYMLEHNDKSLLNYLTTINSKENKKKFSQLRRQEYGRRKAYSEMMEKLNYNFLRRGRTAEIQADSLGYLMFKNTKFNKKASVQALQNLNLSDDIVFNEDSKIKNHFNFDNYPFKEAWLLKEETLFDINSKVDDYLLNKDSLKTHPDMPFRIEMLGKLIQGKDIDSKASGQKLSEIKKLVALLSISNFLDENRIDFALYKTLVLYNNNVVDQKTYSLVIGSLLKAVYELKSNHSFGKYVSQLSPFSEEENLNQVKLFLNNIELKNIKKIGFNFCLQHEQAMKNNDNFKSILDFFTNLNNKNN</sequence>
<dbReference type="PANTHER" id="PTHR22726">
    <property type="entry name" value="METALLOENDOPEPTIDASE OMA1"/>
    <property type="match status" value="1"/>
</dbReference>
<feature type="domain" description="Peptidase M48" evidence="7">
    <location>
        <begin position="84"/>
        <end position="305"/>
    </location>
</feature>
<reference evidence="8 9" key="1">
    <citation type="submission" date="2024-03" db="EMBL/GenBank/DDBJ databases">
        <title>Two novel species of the genus Flavobacterium exhibiting potentially degradation of complex polysaccharides.</title>
        <authorList>
            <person name="Lian X."/>
        </authorList>
    </citation>
    <scope>NUCLEOTIDE SEQUENCE [LARGE SCALE GENOMIC DNA]</scope>
    <source>
        <strain evidence="9">j3</strain>
    </source>
</reference>
<evidence type="ECO:0000313" key="8">
    <source>
        <dbReference type="EMBL" id="MEM0542860.1"/>
    </source>
</evidence>
<proteinExistence type="predicted"/>
<dbReference type="Proteomes" id="UP001460072">
    <property type="component" value="Unassembled WGS sequence"/>
</dbReference>
<name>A0ABU9N5G0_9FLAO</name>
<evidence type="ECO:0000256" key="2">
    <source>
        <dbReference type="ARBA" id="ARBA00022670"/>
    </source>
</evidence>